<feature type="region of interest" description="Disordered" evidence="1">
    <location>
        <begin position="397"/>
        <end position="419"/>
    </location>
</feature>
<feature type="compositionally biased region" description="Acidic residues" evidence="1">
    <location>
        <begin position="408"/>
        <end position="419"/>
    </location>
</feature>
<evidence type="ECO:0000313" key="2">
    <source>
        <dbReference type="EMBL" id="KIO15493.1"/>
    </source>
</evidence>
<proteinExistence type="predicted"/>
<evidence type="ECO:0000313" key="3">
    <source>
        <dbReference type="Proteomes" id="UP000054248"/>
    </source>
</evidence>
<feature type="compositionally biased region" description="Basic and acidic residues" evidence="1">
    <location>
        <begin position="397"/>
        <end position="407"/>
    </location>
</feature>
<dbReference type="HOGENOM" id="CLU_656525_0_0_1"/>
<feature type="region of interest" description="Disordered" evidence="1">
    <location>
        <begin position="1"/>
        <end position="33"/>
    </location>
</feature>
<reference evidence="3" key="2">
    <citation type="submission" date="2015-01" db="EMBL/GenBank/DDBJ databases">
        <title>Evolutionary Origins and Diversification of the Mycorrhizal Mutualists.</title>
        <authorList>
            <consortium name="DOE Joint Genome Institute"/>
            <consortium name="Mycorrhizal Genomics Consortium"/>
            <person name="Kohler A."/>
            <person name="Kuo A."/>
            <person name="Nagy L.G."/>
            <person name="Floudas D."/>
            <person name="Copeland A."/>
            <person name="Barry K.W."/>
            <person name="Cichocki N."/>
            <person name="Veneault-Fourrey C."/>
            <person name="LaButti K."/>
            <person name="Lindquist E.A."/>
            <person name="Lipzen A."/>
            <person name="Lundell T."/>
            <person name="Morin E."/>
            <person name="Murat C."/>
            <person name="Riley R."/>
            <person name="Ohm R."/>
            <person name="Sun H."/>
            <person name="Tunlid A."/>
            <person name="Henrissat B."/>
            <person name="Grigoriev I.V."/>
            <person name="Hibbett D.S."/>
            <person name="Martin F."/>
        </authorList>
    </citation>
    <scope>NUCLEOTIDE SEQUENCE [LARGE SCALE GENOMIC DNA]</scope>
    <source>
        <strain evidence="3">MUT 4182</strain>
    </source>
</reference>
<name>A0A0C3K246_9AGAM</name>
<dbReference type="AlphaFoldDB" id="A0A0C3K246"/>
<organism evidence="2 3">
    <name type="scientific">Tulasnella calospora MUT 4182</name>
    <dbReference type="NCBI Taxonomy" id="1051891"/>
    <lineage>
        <taxon>Eukaryota</taxon>
        <taxon>Fungi</taxon>
        <taxon>Dikarya</taxon>
        <taxon>Basidiomycota</taxon>
        <taxon>Agaricomycotina</taxon>
        <taxon>Agaricomycetes</taxon>
        <taxon>Cantharellales</taxon>
        <taxon>Tulasnellaceae</taxon>
        <taxon>Tulasnella</taxon>
    </lineage>
</organism>
<gene>
    <name evidence="2" type="ORF">M407DRAFT_13271</name>
</gene>
<reference evidence="2 3" key="1">
    <citation type="submission" date="2014-04" db="EMBL/GenBank/DDBJ databases">
        <authorList>
            <consortium name="DOE Joint Genome Institute"/>
            <person name="Kuo A."/>
            <person name="Girlanda M."/>
            <person name="Perotto S."/>
            <person name="Kohler A."/>
            <person name="Nagy L.G."/>
            <person name="Floudas D."/>
            <person name="Copeland A."/>
            <person name="Barry K.W."/>
            <person name="Cichocki N."/>
            <person name="Veneault-Fourrey C."/>
            <person name="LaButti K."/>
            <person name="Lindquist E.A."/>
            <person name="Lipzen A."/>
            <person name="Lundell T."/>
            <person name="Morin E."/>
            <person name="Murat C."/>
            <person name="Sun H."/>
            <person name="Tunlid A."/>
            <person name="Henrissat B."/>
            <person name="Grigoriev I.V."/>
            <person name="Hibbett D.S."/>
            <person name="Martin F."/>
            <person name="Nordberg H.P."/>
            <person name="Cantor M.N."/>
            <person name="Hua S.X."/>
        </authorList>
    </citation>
    <scope>NUCLEOTIDE SEQUENCE [LARGE SCALE GENOMIC DNA]</scope>
    <source>
        <strain evidence="2 3">MUT 4182</strain>
    </source>
</reference>
<sequence length="419" mass="48429">SRSVDPETSGDEVEENWNVSNASRLSKREKRRKKAMEARASTWIKAKTKKKKAESNLLCLCEERLDREDWPKAWVTLADDCSRAVVQKIREVTGTTVGQDWSEVANLDDDGEKMLVIYFSAAAGMRDHRNDAFAKRVVHLIREDEKQRRFLTAPNRHYISDKFLMQKAFKAMNGFKRAWKAQTDVELATNIAKRAKVTRMQGRQMTAAQNLQTGAAIFLDKEFPQQESASADTQEGLKKLFRVGKQIIPAKWMSETDSGPEDPEERKRWLKDIGKARDERGRATTCYNVKGKGRAIYEVIPVTWRSKYYEWYLEQCRAAYESHSRIRTEERAYPRRYLSGLSPYMPPKPLVDLDNVDRIRENLESDGEKERCHDWGEDNDEEVAWFMKRIRKAKKRMDLEAGAGRDNDGDDGGNDDGDQ</sequence>
<keyword evidence="3" id="KW-1185">Reference proteome</keyword>
<dbReference type="Proteomes" id="UP000054248">
    <property type="component" value="Unassembled WGS sequence"/>
</dbReference>
<feature type="non-terminal residue" evidence="2">
    <location>
        <position position="1"/>
    </location>
</feature>
<dbReference type="EMBL" id="KN824024">
    <property type="protein sequence ID" value="KIO15493.1"/>
    <property type="molecule type" value="Genomic_DNA"/>
</dbReference>
<accession>A0A0C3K246</accession>
<protein>
    <submittedName>
        <fullName evidence="2">Uncharacterized protein</fullName>
    </submittedName>
</protein>
<evidence type="ECO:0000256" key="1">
    <source>
        <dbReference type="SAM" id="MobiDB-lite"/>
    </source>
</evidence>
<dbReference type="OrthoDB" id="3254488at2759"/>